<dbReference type="CDD" id="cd00279">
    <property type="entry name" value="YlxR"/>
    <property type="match status" value="1"/>
</dbReference>
<gene>
    <name evidence="2" type="ORF">CNY62_12500</name>
</gene>
<dbReference type="InterPro" id="IPR007393">
    <property type="entry name" value="YlxR_dom"/>
</dbReference>
<proteinExistence type="predicted"/>
<protein>
    <submittedName>
        <fullName evidence="2">DNA-binding protein</fullName>
    </submittedName>
</protein>
<dbReference type="AlphaFoldDB" id="A0A291KJJ5"/>
<keyword evidence="2" id="KW-0238">DNA-binding</keyword>
<dbReference type="NCBIfam" id="NF047356">
    <property type="entry name" value="RNA_bind_RnpM"/>
    <property type="match status" value="1"/>
</dbReference>
<dbReference type="GO" id="GO:0003677">
    <property type="term" value="F:DNA binding"/>
    <property type="evidence" value="ECO:0007669"/>
    <property type="project" value="UniProtKB-KW"/>
</dbReference>
<evidence type="ECO:0000313" key="3">
    <source>
        <dbReference type="Proteomes" id="UP000243591"/>
    </source>
</evidence>
<keyword evidence="3" id="KW-1185">Reference proteome</keyword>
<feature type="domain" description="YlxR" evidence="1">
    <location>
        <begin position="9"/>
        <end position="82"/>
    </location>
</feature>
<evidence type="ECO:0000259" key="1">
    <source>
        <dbReference type="Pfam" id="PF04296"/>
    </source>
</evidence>
<dbReference type="Pfam" id="PF04296">
    <property type="entry name" value="YlxR"/>
    <property type="match status" value="1"/>
</dbReference>
<dbReference type="KEGG" id="bths:CNY62_12500"/>
<accession>A0A291KJJ5</accession>
<sequence length="94" mass="10462">MMVKKTPLRKCIITNERLPKQDLLRITYSKDGTIAIDPGGKLPGRGAYITKSVDVAKKAKKRNSLGTAFNAKNDLSTFYDDVITYLENEVNNAN</sequence>
<dbReference type="Proteomes" id="UP000243591">
    <property type="component" value="Chromosome"/>
</dbReference>
<name>A0A291KJJ5_BROTH</name>
<dbReference type="STRING" id="2756.BFR44_03615"/>
<reference evidence="2 3" key="1">
    <citation type="submission" date="2017-09" db="EMBL/GenBank/DDBJ databases">
        <title>Complete Genome Sequences of Two Strains of the Meat Spoilage Bacterium Brochothrix thermosphacta Isolated from Ground Chicken.</title>
        <authorList>
            <person name="Paoli G.C."/>
            <person name="Wijey C."/>
            <person name="Chen C.-Y."/>
            <person name="Nguyen L."/>
            <person name="Yan X."/>
            <person name="Irwin P.L."/>
        </authorList>
    </citation>
    <scope>NUCLEOTIDE SEQUENCE [LARGE SCALE GENOMIC DNA]</scope>
    <source>
        <strain evidence="2 3">BI</strain>
    </source>
</reference>
<dbReference type="EMBL" id="CP023483">
    <property type="protein sequence ID" value="ATF27120.1"/>
    <property type="molecule type" value="Genomic_DNA"/>
</dbReference>
<organism evidence="2 3">
    <name type="scientific">Brochothrix thermosphacta</name>
    <name type="common">Microbacterium thermosphactum</name>
    <dbReference type="NCBI Taxonomy" id="2756"/>
    <lineage>
        <taxon>Bacteria</taxon>
        <taxon>Bacillati</taxon>
        <taxon>Bacillota</taxon>
        <taxon>Bacilli</taxon>
        <taxon>Bacillales</taxon>
        <taxon>Listeriaceae</taxon>
        <taxon>Brochothrix</taxon>
    </lineage>
</organism>
<dbReference type="InterPro" id="IPR037465">
    <property type="entry name" value="YlxR"/>
</dbReference>
<dbReference type="PANTHER" id="PTHR34215">
    <property type="entry name" value="BLL0784 PROTEIN"/>
    <property type="match status" value="1"/>
</dbReference>
<dbReference type="OrthoDB" id="9813251at2"/>
<dbReference type="Gene3D" id="3.30.1230.10">
    <property type="entry name" value="YlxR-like"/>
    <property type="match status" value="1"/>
</dbReference>
<dbReference type="SUPFAM" id="SSF64376">
    <property type="entry name" value="YlxR-like"/>
    <property type="match status" value="1"/>
</dbReference>
<dbReference type="InterPro" id="IPR035931">
    <property type="entry name" value="YlxR-like_sf"/>
</dbReference>
<dbReference type="PANTHER" id="PTHR34215:SF1">
    <property type="entry name" value="YLXR DOMAIN-CONTAINING PROTEIN"/>
    <property type="match status" value="1"/>
</dbReference>
<evidence type="ECO:0000313" key="2">
    <source>
        <dbReference type="EMBL" id="ATF27120.1"/>
    </source>
</evidence>